<reference evidence="2 3" key="1">
    <citation type="journal article" date="2016" name="Appl. Microbiol. Biotechnol.">
        <title>Characterization of T-DNA insertion mutants with decreased virulence in the entomopathogenic fungus Beauveria bassiana JEF-007.</title>
        <authorList>
            <person name="Kim S."/>
            <person name="Lee S.J."/>
            <person name="Nai Y.S."/>
            <person name="Yu J.S."/>
            <person name="Lee M.R."/>
            <person name="Yang Y.T."/>
            <person name="Kim J.S."/>
        </authorList>
    </citation>
    <scope>NUCLEOTIDE SEQUENCE [LARGE SCALE GENOMIC DNA]</scope>
    <source>
        <strain evidence="2 3">JEF-007</strain>
    </source>
</reference>
<dbReference type="AlphaFoldDB" id="A0A2N6NGV3"/>
<dbReference type="Proteomes" id="UP000235728">
    <property type="component" value="Unassembled WGS sequence"/>
</dbReference>
<sequence length="62" mass="6778">MLDKMDTHFGPADVGRFDFTILFEHTMLGLVPTGIIVLALPARPGALLWFKLAPALPWSPSS</sequence>
<organism evidence="2 3">
    <name type="scientific">Beauveria bassiana</name>
    <name type="common">White muscardine disease fungus</name>
    <name type="synonym">Tritirachium shiotae</name>
    <dbReference type="NCBI Taxonomy" id="176275"/>
    <lineage>
        <taxon>Eukaryota</taxon>
        <taxon>Fungi</taxon>
        <taxon>Dikarya</taxon>
        <taxon>Ascomycota</taxon>
        <taxon>Pezizomycotina</taxon>
        <taxon>Sordariomycetes</taxon>
        <taxon>Hypocreomycetidae</taxon>
        <taxon>Hypocreales</taxon>
        <taxon>Cordycipitaceae</taxon>
        <taxon>Beauveria</taxon>
    </lineage>
</organism>
<evidence type="ECO:0000313" key="3">
    <source>
        <dbReference type="Proteomes" id="UP000235728"/>
    </source>
</evidence>
<proteinExistence type="predicted"/>
<comment type="caution">
    <text evidence="2">The sequence shown here is derived from an EMBL/GenBank/DDBJ whole genome shotgun (WGS) entry which is preliminary data.</text>
</comment>
<keyword evidence="1" id="KW-0472">Membrane</keyword>
<dbReference type="EMBL" id="MRVG01000008">
    <property type="protein sequence ID" value="PMB66507.1"/>
    <property type="molecule type" value="Genomic_DNA"/>
</dbReference>
<keyword evidence="1" id="KW-1133">Transmembrane helix</keyword>
<name>A0A2N6NGV3_BEABA</name>
<evidence type="ECO:0000313" key="2">
    <source>
        <dbReference type="EMBL" id="PMB66507.1"/>
    </source>
</evidence>
<accession>A0A2N6NGV3</accession>
<gene>
    <name evidence="2" type="ORF">BM221_007498</name>
</gene>
<evidence type="ECO:0000256" key="1">
    <source>
        <dbReference type="SAM" id="Phobius"/>
    </source>
</evidence>
<keyword evidence="1" id="KW-0812">Transmembrane</keyword>
<feature type="transmembrane region" description="Helical" evidence="1">
    <location>
        <begin position="20"/>
        <end position="42"/>
    </location>
</feature>
<protein>
    <submittedName>
        <fullName evidence="2">Uncharacterized protein</fullName>
    </submittedName>
</protein>